<sequence length="262" mass="26241">MKYFAALPLAASLVAAQMSAMPVVPAPAGGPVTHTFGPNLTMEQVVVGGLKPVSTGMAPVLGYSPEAIIAAQGDMVMFVFMQKNHTATQSTFAEPCKKMEGGMDSGFMPNPDGKDGVTWNMTVSTTEPLWFYCKQQNGIHCGKGMVFSINAPLTGEKTMSAWKQIAIQKNGTASLTTAAIAQVGATQAAAPPKPVTVIAGGGAAGAAASGTASAGGAAASVAAGQGLTGDGQACSCQCLCGVNSFPAVAAQNNFGGFAGMIN</sequence>
<evidence type="ECO:0000313" key="2">
    <source>
        <dbReference type="EMBL" id="ORY10859.1"/>
    </source>
</evidence>
<protein>
    <recommendedName>
        <fullName evidence="4">Cupredoxin</fullName>
    </recommendedName>
</protein>
<dbReference type="SUPFAM" id="SSF49503">
    <property type="entry name" value="Cupredoxins"/>
    <property type="match status" value="1"/>
</dbReference>
<reference evidence="2 3" key="1">
    <citation type="submission" date="2016-07" db="EMBL/GenBank/DDBJ databases">
        <title>Pervasive Adenine N6-methylation of Active Genes in Fungi.</title>
        <authorList>
            <consortium name="DOE Joint Genome Institute"/>
            <person name="Mondo S.J."/>
            <person name="Dannebaum R.O."/>
            <person name="Kuo R.C."/>
            <person name="Labutti K."/>
            <person name="Haridas S."/>
            <person name="Kuo A."/>
            <person name="Salamov A."/>
            <person name="Ahrendt S.R."/>
            <person name="Lipzen A."/>
            <person name="Sullivan W."/>
            <person name="Andreopoulos W.B."/>
            <person name="Clum A."/>
            <person name="Lindquist E."/>
            <person name="Daum C."/>
            <person name="Ramamoorthy G.K."/>
            <person name="Gryganskyi A."/>
            <person name="Culley D."/>
            <person name="Magnuson J.K."/>
            <person name="James T.Y."/>
            <person name="O'Malley M.A."/>
            <person name="Stajich J.E."/>
            <person name="Spatafora J.W."/>
            <person name="Visel A."/>
            <person name="Grigoriev I.V."/>
        </authorList>
    </citation>
    <scope>NUCLEOTIDE SEQUENCE [LARGE SCALE GENOMIC DNA]</scope>
    <source>
        <strain evidence="2 3">CBS 115471</strain>
    </source>
</reference>
<feature type="chain" id="PRO_5012553482" description="Cupredoxin" evidence="1">
    <location>
        <begin position="17"/>
        <end position="262"/>
    </location>
</feature>
<proteinExistence type="predicted"/>
<evidence type="ECO:0000313" key="3">
    <source>
        <dbReference type="Proteomes" id="UP000193144"/>
    </source>
</evidence>
<organism evidence="2 3">
    <name type="scientific">Clohesyomyces aquaticus</name>
    <dbReference type="NCBI Taxonomy" id="1231657"/>
    <lineage>
        <taxon>Eukaryota</taxon>
        <taxon>Fungi</taxon>
        <taxon>Dikarya</taxon>
        <taxon>Ascomycota</taxon>
        <taxon>Pezizomycotina</taxon>
        <taxon>Dothideomycetes</taxon>
        <taxon>Pleosporomycetidae</taxon>
        <taxon>Pleosporales</taxon>
        <taxon>Lindgomycetaceae</taxon>
        <taxon>Clohesyomyces</taxon>
    </lineage>
</organism>
<dbReference type="Proteomes" id="UP000193144">
    <property type="component" value="Unassembled WGS sequence"/>
</dbReference>
<dbReference type="PANTHER" id="PTHR34883">
    <property type="entry name" value="SERINE-RICH PROTEIN, PUTATIVE-RELATED-RELATED"/>
    <property type="match status" value="1"/>
</dbReference>
<dbReference type="InterPro" id="IPR052953">
    <property type="entry name" value="Ser-rich/MCO-related"/>
</dbReference>
<dbReference type="OrthoDB" id="1921208at2759"/>
<evidence type="ECO:0000256" key="1">
    <source>
        <dbReference type="SAM" id="SignalP"/>
    </source>
</evidence>
<dbReference type="Gene3D" id="2.60.40.420">
    <property type="entry name" value="Cupredoxins - blue copper proteins"/>
    <property type="match status" value="1"/>
</dbReference>
<name>A0A1Y1ZKY5_9PLEO</name>
<dbReference type="InterPro" id="IPR008972">
    <property type="entry name" value="Cupredoxin"/>
</dbReference>
<dbReference type="STRING" id="1231657.A0A1Y1ZKY5"/>
<dbReference type="AlphaFoldDB" id="A0A1Y1ZKY5"/>
<comment type="caution">
    <text evidence="2">The sequence shown here is derived from an EMBL/GenBank/DDBJ whole genome shotgun (WGS) entry which is preliminary data.</text>
</comment>
<dbReference type="CDD" id="cd00920">
    <property type="entry name" value="Cupredoxin"/>
    <property type="match status" value="1"/>
</dbReference>
<keyword evidence="1" id="KW-0732">Signal</keyword>
<dbReference type="EMBL" id="MCFA01000067">
    <property type="protein sequence ID" value="ORY10859.1"/>
    <property type="molecule type" value="Genomic_DNA"/>
</dbReference>
<dbReference type="PANTHER" id="PTHR34883:SF4">
    <property type="entry name" value="CUPREDOXIN"/>
    <property type="match status" value="1"/>
</dbReference>
<keyword evidence="3" id="KW-1185">Reference proteome</keyword>
<feature type="signal peptide" evidence="1">
    <location>
        <begin position="1"/>
        <end position="16"/>
    </location>
</feature>
<accession>A0A1Y1ZKY5</accession>
<evidence type="ECO:0008006" key="4">
    <source>
        <dbReference type="Google" id="ProtNLM"/>
    </source>
</evidence>
<gene>
    <name evidence="2" type="ORF">BCR34DRAFT_485059</name>
</gene>